<dbReference type="HOGENOM" id="CLU_2396245_0_0_5"/>
<dbReference type="EMBL" id="CP002279">
    <property type="protein sequence ID" value="AEH90844.1"/>
    <property type="molecule type" value="Genomic_DNA"/>
</dbReference>
<accession>F7Y7H1</accession>
<feature type="region of interest" description="Disordered" evidence="1">
    <location>
        <begin position="1"/>
        <end position="93"/>
    </location>
</feature>
<name>F7Y7H1_MESOW</name>
<dbReference type="KEGG" id="mop:Mesop_6522"/>
<gene>
    <name evidence="2" type="ordered locus">Mesop_6522</name>
</gene>
<dbReference type="Proteomes" id="UP000001623">
    <property type="component" value="Chromosome"/>
</dbReference>
<proteinExistence type="predicted"/>
<dbReference type="RefSeq" id="WP_013897159.1">
    <property type="nucleotide sequence ID" value="NC_015675.1"/>
</dbReference>
<feature type="compositionally biased region" description="Basic and acidic residues" evidence="1">
    <location>
        <begin position="1"/>
        <end position="12"/>
    </location>
</feature>
<evidence type="ECO:0000256" key="1">
    <source>
        <dbReference type="SAM" id="MobiDB-lite"/>
    </source>
</evidence>
<reference evidence="2 3" key="1">
    <citation type="submission" date="2010-10" db="EMBL/GenBank/DDBJ databases">
        <title>Complete sequence of Mesorhizobium opportunistum WSM2075.</title>
        <authorList>
            <consortium name="US DOE Joint Genome Institute"/>
            <person name="Lucas S."/>
            <person name="Copeland A."/>
            <person name="Lapidus A."/>
            <person name="Cheng J.-F."/>
            <person name="Bruce D."/>
            <person name="Goodwin L."/>
            <person name="Pitluck S."/>
            <person name="Chertkov O."/>
            <person name="Misra M."/>
            <person name="Detter J.C."/>
            <person name="Han C."/>
            <person name="Tapia R."/>
            <person name="Land M."/>
            <person name="Hauser L."/>
            <person name="Kyrpides N."/>
            <person name="Ovchinnikova G."/>
            <person name="Mavrommatis K.M."/>
            <person name="Tiwari R.P."/>
            <person name="Howieson J.G."/>
            <person name="O'Hara G.W."/>
            <person name="Nandasena K.G."/>
            <person name="Woyke T."/>
        </authorList>
    </citation>
    <scope>NUCLEOTIDE SEQUENCE [LARGE SCALE GENOMIC DNA]</scope>
    <source>
        <strain evidence="3">LMG 24607 / HAMBI 3007 / WSM2075</strain>
    </source>
</reference>
<evidence type="ECO:0000313" key="2">
    <source>
        <dbReference type="EMBL" id="AEH90844.1"/>
    </source>
</evidence>
<dbReference type="AlphaFoldDB" id="F7Y7H1"/>
<sequence>MSEEKNRRETGARKYPANTGPDPSDQFSQAAANNEKPHGRFGLTRKQGEVEDKTHQSEGQNPPGRATLCPDTEENSGAGNPIERSRDAKAPKE</sequence>
<organism evidence="2 3">
    <name type="scientific">Mesorhizobium opportunistum (strain LMG 24607 / HAMBI 3007 / WSM2075)</name>
    <dbReference type="NCBI Taxonomy" id="536019"/>
    <lineage>
        <taxon>Bacteria</taxon>
        <taxon>Pseudomonadati</taxon>
        <taxon>Pseudomonadota</taxon>
        <taxon>Alphaproteobacteria</taxon>
        <taxon>Hyphomicrobiales</taxon>
        <taxon>Phyllobacteriaceae</taxon>
        <taxon>Mesorhizobium</taxon>
    </lineage>
</organism>
<evidence type="ECO:0000313" key="3">
    <source>
        <dbReference type="Proteomes" id="UP000001623"/>
    </source>
</evidence>
<feature type="compositionally biased region" description="Basic and acidic residues" evidence="1">
    <location>
        <begin position="83"/>
        <end position="93"/>
    </location>
</feature>
<protein>
    <submittedName>
        <fullName evidence="2">Uncharacterized protein</fullName>
    </submittedName>
</protein>
<feature type="compositionally biased region" description="Basic and acidic residues" evidence="1">
    <location>
        <begin position="46"/>
        <end position="56"/>
    </location>
</feature>